<evidence type="ECO:0000256" key="1">
    <source>
        <dbReference type="ARBA" id="ARBA00023125"/>
    </source>
</evidence>
<feature type="domain" description="HTH tetR-type" evidence="3">
    <location>
        <begin position="14"/>
        <end position="74"/>
    </location>
</feature>
<dbReference type="EMBL" id="QSQQ01000008">
    <property type="protein sequence ID" value="RGK48089.1"/>
    <property type="molecule type" value="Genomic_DNA"/>
</dbReference>
<reference evidence="4 5" key="1">
    <citation type="submission" date="2018-08" db="EMBL/GenBank/DDBJ databases">
        <title>A genome reference for cultivated species of the human gut microbiota.</title>
        <authorList>
            <person name="Zou Y."/>
            <person name="Xue W."/>
            <person name="Luo G."/>
        </authorList>
    </citation>
    <scope>NUCLEOTIDE SEQUENCE [LARGE SCALE GENOMIC DNA]</scope>
    <source>
        <strain evidence="4 5">TF11-11</strain>
    </source>
</reference>
<comment type="caution">
    <text evidence="4">The sequence shown here is derived from an EMBL/GenBank/DDBJ whole genome shotgun (WGS) entry which is preliminary data.</text>
</comment>
<dbReference type="InterPro" id="IPR009057">
    <property type="entry name" value="Homeodomain-like_sf"/>
</dbReference>
<accession>A0A3E4MEA0</accession>
<evidence type="ECO:0000256" key="2">
    <source>
        <dbReference type="PROSITE-ProRule" id="PRU00335"/>
    </source>
</evidence>
<organism evidence="4 5">
    <name type="scientific">Dorea formicigenerans</name>
    <dbReference type="NCBI Taxonomy" id="39486"/>
    <lineage>
        <taxon>Bacteria</taxon>
        <taxon>Bacillati</taxon>
        <taxon>Bacillota</taxon>
        <taxon>Clostridia</taxon>
        <taxon>Lachnospirales</taxon>
        <taxon>Lachnospiraceae</taxon>
        <taxon>Dorea</taxon>
    </lineage>
</organism>
<evidence type="ECO:0000313" key="5">
    <source>
        <dbReference type="Proteomes" id="UP000261208"/>
    </source>
</evidence>
<dbReference type="PROSITE" id="PS50977">
    <property type="entry name" value="HTH_TETR_2"/>
    <property type="match status" value="1"/>
</dbReference>
<keyword evidence="1 2" id="KW-0238">DNA-binding</keyword>
<dbReference type="AlphaFoldDB" id="A0A3E4MEA0"/>
<dbReference type="Pfam" id="PF00440">
    <property type="entry name" value="TetR_N"/>
    <property type="match status" value="1"/>
</dbReference>
<gene>
    <name evidence="4" type="ORF">DXD10_08055</name>
</gene>
<dbReference type="SUPFAM" id="SSF46689">
    <property type="entry name" value="Homeodomain-like"/>
    <property type="match status" value="1"/>
</dbReference>
<proteinExistence type="predicted"/>
<dbReference type="Gene3D" id="1.10.357.10">
    <property type="entry name" value="Tetracycline Repressor, domain 2"/>
    <property type="match status" value="1"/>
</dbReference>
<dbReference type="GO" id="GO:0003677">
    <property type="term" value="F:DNA binding"/>
    <property type="evidence" value="ECO:0007669"/>
    <property type="project" value="UniProtKB-UniRule"/>
</dbReference>
<dbReference type="RefSeq" id="WP_117649751.1">
    <property type="nucleotide sequence ID" value="NZ_QSQQ01000008.1"/>
</dbReference>
<evidence type="ECO:0000313" key="4">
    <source>
        <dbReference type="EMBL" id="RGK48089.1"/>
    </source>
</evidence>
<name>A0A3E4MEA0_9FIRM</name>
<dbReference type="Proteomes" id="UP000261208">
    <property type="component" value="Unassembled WGS sequence"/>
</dbReference>
<sequence>MLDNKDTTQNYFKGLTRKDYIERVCKIMEKDGAEDLSIRRIAKELGCSSAALYRYFNSKSELMYYVSLNTLEGYIIRLNQAEKTWRGVWDIYVGVWYCYSQEAFRHPKDYNRLFFEHTNEYLGGAMKEFYQMFPQNINEANQFFSEMLGTADFWGRDFEMCKKCMKAGAISEENALILNRMSCILYKGYFKGVMDDGIEEDEIEERVRLFIDDLDIIVKALASELQGYDGYFKQKREKNDKNKQSAQKCL</sequence>
<feature type="DNA-binding region" description="H-T-H motif" evidence="2">
    <location>
        <begin position="37"/>
        <end position="56"/>
    </location>
</feature>
<evidence type="ECO:0000259" key="3">
    <source>
        <dbReference type="PROSITE" id="PS50977"/>
    </source>
</evidence>
<protein>
    <submittedName>
        <fullName evidence="4">TetR/AcrR family transcriptional regulator</fullName>
    </submittedName>
</protein>
<dbReference type="InterPro" id="IPR001647">
    <property type="entry name" value="HTH_TetR"/>
</dbReference>